<reference evidence="2 3" key="1">
    <citation type="submission" date="2024-01" db="EMBL/GenBank/DDBJ databases">
        <title>A draft genome for the cacao thread blight pathogen Marasmiellus scandens.</title>
        <authorList>
            <person name="Baruah I.K."/>
            <person name="Leung J."/>
            <person name="Bukari Y."/>
            <person name="Amoako-Attah I."/>
            <person name="Meinhardt L.W."/>
            <person name="Bailey B.A."/>
            <person name="Cohen S.P."/>
        </authorList>
    </citation>
    <scope>NUCLEOTIDE SEQUENCE [LARGE SCALE GENOMIC DNA]</scope>
    <source>
        <strain evidence="2 3">GH-19</strain>
    </source>
</reference>
<protein>
    <recommendedName>
        <fullName evidence="4">Pet127-domain-containing protein</fullName>
    </recommendedName>
</protein>
<feature type="compositionally biased region" description="Low complexity" evidence="1">
    <location>
        <begin position="790"/>
        <end position="801"/>
    </location>
</feature>
<dbReference type="Proteomes" id="UP001498398">
    <property type="component" value="Unassembled WGS sequence"/>
</dbReference>
<dbReference type="EMBL" id="JBANRG010000003">
    <property type="protein sequence ID" value="KAK7469134.1"/>
    <property type="molecule type" value="Genomic_DNA"/>
</dbReference>
<organism evidence="2 3">
    <name type="scientific">Marasmiellus scandens</name>
    <dbReference type="NCBI Taxonomy" id="2682957"/>
    <lineage>
        <taxon>Eukaryota</taxon>
        <taxon>Fungi</taxon>
        <taxon>Dikarya</taxon>
        <taxon>Basidiomycota</taxon>
        <taxon>Agaricomycotina</taxon>
        <taxon>Agaricomycetes</taxon>
        <taxon>Agaricomycetidae</taxon>
        <taxon>Agaricales</taxon>
        <taxon>Marasmiineae</taxon>
        <taxon>Omphalotaceae</taxon>
        <taxon>Marasmiellus</taxon>
    </lineage>
</organism>
<name>A0ABR1JYJ0_9AGAR</name>
<feature type="compositionally biased region" description="Basic and acidic residues" evidence="1">
    <location>
        <begin position="129"/>
        <end position="143"/>
    </location>
</feature>
<feature type="compositionally biased region" description="Basic and acidic residues" evidence="1">
    <location>
        <begin position="822"/>
        <end position="833"/>
    </location>
</feature>
<feature type="compositionally biased region" description="Polar residues" evidence="1">
    <location>
        <begin position="874"/>
        <end position="883"/>
    </location>
</feature>
<dbReference type="PANTHER" id="PTHR31014:SF0">
    <property type="entry name" value="MITOCHONDRIAL TRANSLATION SYSTEM COMPONENT PET127-RELATED"/>
    <property type="match status" value="1"/>
</dbReference>
<feature type="compositionally biased region" description="Basic and acidic residues" evidence="1">
    <location>
        <begin position="847"/>
        <end position="859"/>
    </location>
</feature>
<gene>
    <name evidence="2" type="ORF">VKT23_003625</name>
</gene>
<feature type="region of interest" description="Disordered" evidence="1">
    <location>
        <begin position="46"/>
        <end position="155"/>
    </location>
</feature>
<evidence type="ECO:0000313" key="2">
    <source>
        <dbReference type="EMBL" id="KAK7469134.1"/>
    </source>
</evidence>
<feature type="region of interest" description="Disordered" evidence="1">
    <location>
        <begin position="782"/>
        <end position="917"/>
    </location>
</feature>
<proteinExistence type="predicted"/>
<feature type="compositionally biased region" description="Basic residues" evidence="1">
    <location>
        <begin position="97"/>
        <end position="112"/>
    </location>
</feature>
<comment type="caution">
    <text evidence="2">The sequence shown here is derived from an EMBL/GenBank/DDBJ whole genome shotgun (WGS) entry which is preliminary data.</text>
</comment>
<sequence length="917" mass="102896">MSLWNHARTCSRFPHSTTRLIRAFTKPAEPDTTALYSTVTASLPTKGSRFKRRGKTNTVDAAERATGKAEKESNGVLKKLTDALESNQVDPKEEKKQRAKEKKAKAALKKKQGSSQWPPEKWQNDWGEDELKPLQDSKQKAPDRPTLVPPYSRKTEGLLEEGKKVVLQDLPSPTKQNPVATLSHGLERVLFNPGVHWLRDPRSRVYNFPPALEIIPKVIDFAFERLTGFIKSSRDEDLWTLVKKEGKKFSGSTSSLSGMLSQIYFLVSGDRRVDISTLSLAFKKEPVTFTPGQRMAASVVFNYKDGVYAIDSDPSKNDDVDKNILTWMGTLLEKYLTTPSKEFLTYMRSHPTLAEALEDDPTREAYRYSKSEKFVMRSQLDCHDTRLPGTGVFDIKTRACLPIRMDLLNYNENSGYLIHSQHGLVESFEREYYDLIRSAFLKYSFQVRIGNMDGVLVAYHNTERMFGFQYVPLEEMDKRLFGPEPGAGDRVFQKCVELLEVVAEEVVSCFPQQSVQCTFETLENSGTLNIWIEPTEWTPDTANPEGSRPIKQIVVSASSFLGGESAKPFVAVADTKQPWTLHWSISHLAGGPDRERAMRDGLRGAKERQFRAYSLPSGTDHESIRKWWEGVDFARGIDENQRRAIKELGLQPGIPPIDGEKVNTVTEDGMEVEVDISSAVPRKPDSFFEDNFQLPDRRINELRQLARKGRKLSIQRSKEERGKPKVQLGVGEIPWVETEVDLLHKVAEEENAKAKELFREDKGDMFAEQANENMVQDLESLDSTVEALQSSSTFTTSASSERSAEPTPPAVERGQTGMDIPSRPDDSLFKPTEEELTDGDSQGFAEQRVRLSEQAHEPLVEIEETVASGPASEVLQNATSIQQDVPPASKPPSTANDASESSSPQPSQNDAKSTPHS</sequence>
<evidence type="ECO:0000313" key="3">
    <source>
        <dbReference type="Proteomes" id="UP001498398"/>
    </source>
</evidence>
<feature type="compositionally biased region" description="Basic and acidic residues" evidence="1">
    <location>
        <begin position="61"/>
        <end position="73"/>
    </location>
</feature>
<evidence type="ECO:0000256" key="1">
    <source>
        <dbReference type="SAM" id="MobiDB-lite"/>
    </source>
</evidence>
<accession>A0ABR1JYJ0</accession>
<feature type="compositionally biased region" description="Polar residues" evidence="1">
    <location>
        <begin position="891"/>
        <end position="917"/>
    </location>
</feature>
<dbReference type="InterPro" id="IPR013943">
    <property type="entry name" value="Pet127"/>
</dbReference>
<evidence type="ECO:0008006" key="4">
    <source>
        <dbReference type="Google" id="ProtNLM"/>
    </source>
</evidence>
<dbReference type="Pfam" id="PF08634">
    <property type="entry name" value="Pet127"/>
    <property type="match status" value="1"/>
</dbReference>
<keyword evidence="3" id="KW-1185">Reference proteome</keyword>
<dbReference type="PANTHER" id="PTHR31014">
    <property type="entry name" value="MITOCHONDRIAL TRANSLATION SYSTEM COMPONENT PET127-RELATED"/>
    <property type="match status" value="1"/>
</dbReference>